<dbReference type="Proteomes" id="UP000254331">
    <property type="component" value="Unassembled WGS sequence"/>
</dbReference>
<dbReference type="PROSITE" id="PS50983">
    <property type="entry name" value="FE_B12_PBP"/>
    <property type="match status" value="1"/>
</dbReference>
<dbReference type="InterPro" id="IPR050902">
    <property type="entry name" value="ABC_Transporter_SBP"/>
</dbReference>
<dbReference type="PANTHER" id="PTHR30535:SF4">
    <property type="entry name" value="HEMIN-BINDING PERIPLASMIC PROTEIN HMUT"/>
    <property type="match status" value="1"/>
</dbReference>
<evidence type="ECO:0000259" key="1">
    <source>
        <dbReference type="PROSITE" id="PS50983"/>
    </source>
</evidence>
<dbReference type="Gene3D" id="3.40.50.1980">
    <property type="entry name" value="Nitrogenase molybdenum iron protein domain"/>
    <property type="match status" value="2"/>
</dbReference>
<accession>A0A379FEH4</accession>
<dbReference type="InterPro" id="IPR002491">
    <property type="entry name" value="ABC_transptr_periplasmic_BD"/>
</dbReference>
<reference evidence="2 3" key="1">
    <citation type="submission" date="2018-06" db="EMBL/GenBank/DDBJ databases">
        <authorList>
            <consortium name="Pathogen Informatics"/>
            <person name="Doyle S."/>
        </authorList>
    </citation>
    <scope>NUCLEOTIDE SEQUENCE [LARGE SCALE GENOMIC DNA]</scope>
    <source>
        <strain evidence="2 3">NCTC10376</strain>
    </source>
</reference>
<gene>
    <name evidence="2" type="primary">hmuT_2</name>
    <name evidence="2" type="ORF">NCTC10376_03855</name>
</gene>
<evidence type="ECO:0000313" key="2">
    <source>
        <dbReference type="EMBL" id="SUC17902.1"/>
    </source>
</evidence>
<evidence type="ECO:0000313" key="3">
    <source>
        <dbReference type="Proteomes" id="UP000254331"/>
    </source>
</evidence>
<name>A0A379FEH4_PROVU</name>
<dbReference type="EMBL" id="UGTW01000001">
    <property type="protein sequence ID" value="SUC17902.1"/>
    <property type="molecule type" value="Genomic_DNA"/>
</dbReference>
<dbReference type="AlphaFoldDB" id="A0A379FEH4"/>
<feature type="domain" description="Fe/B12 periplasmic-binding" evidence="1">
    <location>
        <begin position="32"/>
        <end position="291"/>
    </location>
</feature>
<dbReference type="SUPFAM" id="SSF53807">
    <property type="entry name" value="Helical backbone' metal receptor"/>
    <property type="match status" value="1"/>
</dbReference>
<sequence>MGILTMNKILMILSLLLLPFSLTAKENIKNDRWVIAGGSIVELIYAMDAGNKVVGVDETTSYPEQTQVLPHIGYWKQLSVEGILSLRPSTFVTWDDAEPKMVLRQLAQHNVKVISLPRTPATFELMLQNIRTLAVSLDKQTQGDALIDSLQSRLAIINAKNNQIKQKVKVMFFLSPGGGIPQVAGKTSVADAILQLAGGENIATHENYRIYSAEAIIAADPELIVITTQSQKNQTGTIRASEGLASVPGVSMTQAWKNQRIIEIDQSLILGMGPRIVDAVELLHQQFYPTDPLKDNNAE</sequence>
<dbReference type="PANTHER" id="PTHR30535">
    <property type="entry name" value="VITAMIN B12-BINDING PROTEIN"/>
    <property type="match status" value="1"/>
</dbReference>
<organism evidence="2 3">
    <name type="scientific">Proteus vulgaris</name>
    <dbReference type="NCBI Taxonomy" id="585"/>
    <lineage>
        <taxon>Bacteria</taxon>
        <taxon>Pseudomonadati</taxon>
        <taxon>Pseudomonadota</taxon>
        <taxon>Gammaproteobacteria</taxon>
        <taxon>Enterobacterales</taxon>
        <taxon>Morganellaceae</taxon>
        <taxon>Proteus</taxon>
    </lineage>
</organism>
<proteinExistence type="predicted"/>
<dbReference type="Pfam" id="PF01497">
    <property type="entry name" value="Peripla_BP_2"/>
    <property type="match status" value="1"/>
</dbReference>
<protein>
    <submittedName>
        <fullName evidence="2">Hemin-binding periplasmic protein</fullName>
    </submittedName>
</protein>